<sequence length="217" mass="23012">MKLFAHLLSADPAAPRLTAYNESTGARMDFSAQTLDNWAAKIANMLEEELDLEEGSTIAIDLPVGWQAAVTVFGALAARVNVRMTSEPSDEDAVFTTLERHEAWAGSGADVLLVSEDPFGRGIEESGGEMPLGALDFGPTVRFYGDQYFGDAPALPEIIDAPTTERLLSTGWTDFDGFTDVVLRPLAGGGSAVVVAGVADTDRLDEIAASEKTTARA</sequence>
<organism evidence="1 2">
    <name type="scientific">Corynebacterium maris DSM 45190</name>
    <dbReference type="NCBI Taxonomy" id="1224163"/>
    <lineage>
        <taxon>Bacteria</taxon>
        <taxon>Bacillati</taxon>
        <taxon>Actinomycetota</taxon>
        <taxon>Actinomycetes</taxon>
        <taxon>Mycobacteriales</taxon>
        <taxon>Corynebacteriaceae</taxon>
        <taxon>Corynebacterium</taxon>
    </lineage>
</organism>
<reference evidence="1 2" key="1">
    <citation type="submission" date="2012-11" db="EMBL/GenBank/DDBJ databases">
        <title>The complete genome sequence of Corynebacterium maris Coryn-1 (=DSM 45190).</title>
        <authorList>
            <person name="Schaffert L."/>
            <person name="Albersmeier A."/>
            <person name="Kalinowski J."/>
            <person name="Ruckert C."/>
        </authorList>
    </citation>
    <scope>NUCLEOTIDE SEQUENCE [LARGE SCALE GENOMIC DNA]</scope>
    <source>
        <strain evidence="2">Coryn-1</strain>
    </source>
</reference>
<accession>S5THI3</accession>
<protein>
    <recommendedName>
        <fullName evidence="3">TIGR03089 family protein</fullName>
    </recommendedName>
</protein>
<dbReference type="HOGENOM" id="CLU_076053_1_0_11"/>
<keyword evidence="2" id="KW-1185">Reference proteome</keyword>
<dbReference type="NCBIfam" id="TIGR03089">
    <property type="entry name" value="TIGR03089 family protein"/>
    <property type="match status" value="1"/>
</dbReference>
<dbReference type="eggNOG" id="COG0318">
    <property type="taxonomic scope" value="Bacteria"/>
</dbReference>
<proteinExistence type="predicted"/>
<dbReference type="Proteomes" id="UP000015388">
    <property type="component" value="Chromosome"/>
</dbReference>
<dbReference type="KEGG" id="cmd:B841_03400"/>
<dbReference type="SUPFAM" id="SSF56801">
    <property type="entry name" value="Acetyl-CoA synthetase-like"/>
    <property type="match status" value="1"/>
</dbReference>
<dbReference type="InterPro" id="IPR042099">
    <property type="entry name" value="ANL_N_sf"/>
</dbReference>
<evidence type="ECO:0000313" key="2">
    <source>
        <dbReference type="Proteomes" id="UP000015388"/>
    </source>
</evidence>
<gene>
    <name evidence="1" type="ORF">B841_03400</name>
</gene>
<dbReference type="AlphaFoldDB" id="S5THI3"/>
<dbReference type="Gene3D" id="3.40.50.12780">
    <property type="entry name" value="N-terminal domain of ligase-like"/>
    <property type="match status" value="1"/>
</dbReference>
<dbReference type="STRING" id="1224163.B841_03400"/>
<dbReference type="PATRIC" id="fig|1224163.3.peg.683"/>
<evidence type="ECO:0000313" key="1">
    <source>
        <dbReference type="EMBL" id="AGS34163.1"/>
    </source>
</evidence>
<dbReference type="OrthoDB" id="3396763at2"/>
<dbReference type="EMBL" id="CP003924">
    <property type="protein sequence ID" value="AGS34163.1"/>
    <property type="molecule type" value="Genomic_DNA"/>
</dbReference>
<evidence type="ECO:0008006" key="3">
    <source>
        <dbReference type="Google" id="ProtNLM"/>
    </source>
</evidence>
<name>S5THI3_9CORY</name>
<dbReference type="RefSeq" id="WP_020934096.1">
    <property type="nucleotide sequence ID" value="NC_021915.1"/>
</dbReference>
<dbReference type="InterPro" id="IPR017523">
    <property type="entry name" value="Rv3268"/>
</dbReference>